<accession>A0A399F7L6</accession>
<dbReference type="PANTHER" id="PTHR43424:SF1">
    <property type="entry name" value="LOCUS PUTATIVE PROTEIN 1-RELATED"/>
    <property type="match status" value="1"/>
</dbReference>
<dbReference type="GO" id="GO:0016020">
    <property type="term" value="C:membrane"/>
    <property type="evidence" value="ECO:0007669"/>
    <property type="project" value="UniProtKB-SubCell"/>
</dbReference>
<evidence type="ECO:0000313" key="6">
    <source>
        <dbReference type="EMBL" id="RIH92667.1"/>
    </source>
</evidence>
<feature type="transmembrane region" description="Helical" evidence="5">
    <location>
        <begin position="363"/>
        <end position="381"/>
    </location>
</feature>
<feature type="transmembrane region" description="Helical" evidence="5">
    <location>
        <begin position="387"/>
        <end position="407"/>
    </location>
</feature>
<feature type="transmembrane region" description="Helical" evidence="5">
    <location>
        <begin position="149"/>
        <end position="170"/>
    </location>
</feature>
<dbReference type="InterPro" id="IPR052556">
    <property type="entry name" value="PolySynth_Transporter"/>
</dbReference>
<evidence type="ECO:0000256" key="2">
    <source>
        <dbReference type="ARBA" id="ARBA00022692"/>
    </source>
</evidence>
<dbReference type="Pfam" id="PF01943">
    <property type="entry name" value="Polysacc_synt"/>
    <property type="match status" value="1"/>
</dbReference>
<keyword evidence="2 5" id="KW-0812">Transmembrane</keyword>
<dbReference type="InterPro" id="IPR002797">
    <property type="entry name" value="Polysacc_synth"/>
</dbReference>
<dbReference type="OrthoDB" id="9815702at2"/>
<organism evidence="6 7">
    <name type="scientific">Meiothermus granaticius NBRC 107808</name>
    <dbReference type="NCBI Taxonomy" id="1227551"/>
    <lineage>
        <taxon>Bacteria</taxon>
        <taxon>Thermotogati</taxon>
        <taxon>Deinococcota</taxon>
        <taxon>Deinococci</taxon>
        <taxon>Thermales</taxon>
        <taxon>Thermaceae</taxon>
        <taxon>Meiothermus</taxon>
    </lineage>
</organism>
<feature type="transmembrane region" description="Helical" evidence="5">
    <location>
        <begin position="123"/>
        <end position="142"/>
    </location>
</feature>
<evidence type="ECO:0000256" key="1">
    <source>
        <dbReference type="ARBA" id="ARBA00004141"/>
    </source>
</evidence>
<dbReference type="PANTHER" id="PTHR43424">
    <property type="entry name" value="LOCUS PUTATIVE PROTEIN 1-RELATED"/>
    <property type="match status" value="1"/>
</dbReference>
<keyword evidence="4 5" id="KW-0472">Membrane</keyword>
<evidence type="ECO:0000256" key="4">
    <source>
        <dbReference type="ARBA" id="ARBA00023136"/>
    </source>
</evidence>
<keyword evidence="3 5" id="KW-1133">Transmembrane helix</keyword>
<feature type="transmembrane region" description="Helical" evidence="5">
    <location>
        <begin position="294"/>
        <end position="318"/>
    </location>
</feature>
<evidence type="ECO:0000313" key="7">
    <source>
        <dbReference type="Proteomes" id="UP000266178"/>
    </source>
</evidence>
<name>A0A399F7L6_9DEIN</name>
<dbReference type="AlphaFoldDB" id="A0A399F7L6"/>
<dbReference type="CDD" id="cd13128">
    <property type="entry name" value="MATE_Wzx_like"/>
    <property type="match status" value="1"/>
</dbReference>
<keyword evidence="7" id="KW-1185">Reference proteome</keyword>
<dbReference type="EMBL" id="QWLB01000016">
    <property type="protein sequence ID" value="RIH92667.1"/>
    <property type="molecule type" value="Genomic_DNA"/>
</dbReference>
<feature type="transmembrane region" description="Helical" evidence="5">
    <location>
        <begin position="330"/>
        <end position="351"/>
    </location>
</feature>
<reference evidence="6 7" key="1">
    <citation type="submission" date="2018-08" db="EMBL/GenBank/DDBJ databases">
        <title>Meiothermus granaticius genome AF-68 sequencing project.</title>
        <authorList>
            <person name="Da Costa M.S."/>
            <person name="Albuquerque L."/>
            <person name="Raposo P."/>
            <person name="Froufe H.J.C."/>
            <person name="Barroso C.S."/>
            <person name="Egas C."/>
        </authorList>
    </citation>
    <scope>NUCLEOTIDE SEQUENCE [LARGE SCALE GENOMIC DNA]</scope>
    <source>
        <strain evidence="6 7">AF-68</strain>
    </source>
</reference>
<feature type="transmembrane region" description="Helical" evidence="5">
    <location>
        <begin position="44"/>
        <end position="63"/>
    </location>
</feature>
<dbReference type="Proteomes" id="UP000266178">
    <property type="component" value="Unassembled WGS sequence"/>
</dbReference>
<sequence length="415" mass="45699">MVQIRRVLNSRIAQNAVALYAVQMLSYAMPLITLPYLARVLEPSHLGLVAFGQSFAGWLSVVGEYGFGYSATRSIARVRERKEAVAGIVMSTMGAKALLTGGMILATLVAIPTLEVFRAEPALAWWSLLIAVAWTIMPVWYFQAIERTWFTALVDGIARIGQLAGIFLFVRSPQDAWIALAAQGLSSALSAVVQLAVMYRNVPFRMPTFALSWVALKVSWNLFLNRASDNLYTSSGSLLLGVMTNPVQVAHFANGDKLVRPAISIIWPITQALYPRISHLMRHDANSAMRLSRIALMVTTGMGLAGMLLTIVLAPWVVHLLFGRQYEATIPVLQIMALLMPIVGFGASLSVQYMYPRRMEREVMHSTLTAGVIYVLSAIVLTHRYGALGMAVAVVLAETWASAYRFVVLRLRKVL</sequence>
<proteinExistence type="predicted"/>
<feature type="transmembrane region" description="Helical" evidence="5">
    <location>
        <begin position="176"/>
        <end position="197"/>
    </location>
</feature>
<comment type="caution">
    <text evidence="6">The sequence shown here is derived from an EMBL/GenBank/DDBJ whole genome shotgun (WGS) entry which is preliminary data.</text>
</comment>
<evidence type="ECO:0000256" key="3">
    <source>
        <dbReference type="ARBA" id="ARBA00022989"/>
    </source>
</evidence>
<evidence type="ECO:0000256" key="5">
    <source>
        <dbReference type="SAM" id="Phobius"/>
    </source>
</evidence>
<gene>
    <name evidence="6" type="primary">rfbX</name>
    <name evidence="6" type="ORF">Mgrana_01444</name>
</gene>
<feature type="transmembrane region" description="Helical" evidence="5">
    <location>
        <begin position="84"/>
        <end position="111"/>
    </location>
</feature>
<dbReference type="RefSeq" id="WP_119356942.1">
    <property type="nucleotide sequence ID" value="NZ_BJXM01000012.1"/>
</dbReference>
<protein>
    <submittedName>
        <fullName evidence="6">Putative O-antigen transporter</fullName>
    </submittedName>
</protein>
<feature type="transmembrane region" description="Helical" evidence="5">
    <location>
        <begin position="12"/>
        <end position="38"/>
    </location>
</feature>
<comment type="subcellular location">
    <subcellularLocation>
        <location evidence="1">Membrane</location>
        <topology evidence="1">Multi-pass membrane protein</topology>
    </subcellularLocation>
</comment>